<accession>A0A1N6L3E2</accession>
<dbReference type="RefSeq" id="WP_074300714.1">
    <property type="nucleotide sequence ID" value="NZ_FSRU01000002.1"/>
</dbReference>
<dbReference type="OrthoDB" id="9008568at2"/>
<organism evidence="2 3">
    <name type="scientific">Paraburkholderia phenazinium</name>
    <dbReference type="NCBI Taxonomy" id="60549"/>
    <lineage>
        <taxon>Bacteria</taxon>
        <taxon>Pseudomonadati</taxon>
        <taxon>Pseudomonadota</taxon>
        <taxon>Betaproteobacteria</taxon>
        <taxon>Burkholderiales</taxon>
        <taxon>Burkholderiaceae</taxon>
        <taxon>Paraburkholderia</taxon>
    </lineage>
</organism>
<name>A0A1N6L3E2_9BURK</name>
<sequence>MKNLAASALLSLAALSAHAAPNQQWKDASTTFATLIQSGYKLVAVDHAPSPGSLSLVTTVYYLQKDASMFACNETHRVTDAKTGSTTGEFTCLELVQPYDSTMPPQQ</sequence>
<protein>
    <submittedName>
        <fullName evidence="2">Uncharacterized protein</fullName>
    </submittedName>
</protein>
<feature type="chain" id="PRO_5009936990" evidence="1">
    <location>
        <begin position="20"/>
        <end position="107"/>
    </location>
</feature>
<dbReference type="Proteomes" id="UP000185151">
    <property type="component" value="Unassembled WGS sequence"/>
</dbReference>
<evidence type="ECO:0000313" key="3">
    <source>
        <dbReference type="Proteomes" id="UP000185151"/>
    </source>
</evidence>
<keyword evidence="1" id="KW-0732">Signal</keyword>
<dbReference type="AlphaFoldDB" id="A0A1N6L3E2"/>
<proteinExistence type="predicted"/>
<feature type="signal peptide" evidence="1">
    <location>
        <begin position="1"/>
        <end position="19"/>
    </location>
</feature>
<evidence type="ECO:0000256" key="1">
    <source>
        <dbReference type="SAM" id="SignalP"/>
    </source>
</evidence>
<evidence type="ECO:0000313" key="2">
    <source>
        <dbReference type="EMBL" id="SIO63285.1"/>
    </source>
</evidence>
<gene>
    <name evidence="2" type="ORF">SAMN05444165_5792</name>
</gene>
<reference evidence="2 3" key="1">
    <citation type="submission" date="2016-11" db="EMBL/GenBank/DDBJ databases">
        <authorList>
            <person name="Jaros S."/>
            <person name="Januszkiewicz K."/>
            <person name="Wedrychowicz H."/>
        </authorList>
    </citation>
    <scope>NUCLEOTIDE SEQUENCE [LARGE SCALE GENOMIC DNA]</scope>
    <source>
        <strain evidence="2 3">GAS95</strain>
    </source>
</reference>
<keyword evidence="3" id="KW-1185">Reference proteome</keyword>
<dbReference type="EMBL" id="FSRU01000002">
    <property type="protein sequence ID" value="SIO63285.1"/>
    <property type="molecule type" value="Genomic_DNA"/>
</dbReference>